<proteinExistence type="predicted"/>
<accession>A0A4P9Z862</accession>
<gene>
    <name evidence="1" type="ORF">METBISCDRAFT_28720</name>
</gene>
<dbReference type="EMBL" id="ML004556">
    <property type="protein sequence ID" value="RKP28855.1"/>
    <property type="molecule type" value="Genomic_DNA"/>
</dbReference>
<reference evidence="2" key="1">
    <citation type="journal article" date="2018" name="Nat. Microbiol.">
        <title>Leveraging single-cell genomics to expand the fungal tree of life.</title>
        <authorList>
            <person name="Ahrendt S.R."/>
            <person name="Quandt C.A."/>
            <person name="Ciobanu D."/>
            <person name="Clum A."/>
            <person name="Salamov A."/>
            <person name="Andreopoulos B."/>
            <person name="Cheng J.F."/>
            <person name="Woyke T."/>
            <person name="Pelin A."/>
            <person name="Henrissat B."/>
            <person name="Reynolds N.K."/>
            <person name="Benny G.L."/>
            <person name="Smith M.E."/>
            <person name="James T.Y."/>
            <person name="Grigoriev I.V."/>
        </authorList>
    </citation>
    <scope>NUCLEOTIDE SEQUENCE [LARGE SCALE GENOMIC DNA]</scope>
    <source>
        <strain evidence="2">Baker2002</strain>
    </source>
</reference>
<keyword evidence="2" id="KW-1185">Reference proteome</keyword>
<organism evidence="1 2">
    <name type="scientific">Metschnikowia bicuspidata</name>
    <dbReference type="NCBI Taxonomy" id="27322"/>
    <lineage>
        <taxon>Eukaryota</taxon>
        <taxon>Fungi</taxon>
        <taxon>Dikarya</taxon>
        <taxon>Ascomycota</taxon>
        <taxon>Saccharomycotina</taxon>
        <taxon>Pichiomycetes</taxon>
        <taxon>Metschnikowiaceae</taxon>
        <taxon>Metschnikowia</taxon>
    </lineage>
</organism>
<protein>
    <submittedName>
        <fullName evidence="1">Uncharacterized protein</fullName>
    </submittedName>
</protein>
<name>A0A4P9Z862_9ASCO</name>
<dbReference type="AlphaFoldDB" id="A0A4P9Z862"/>
<sequence>MGASVADQLLGGTELGDILDEAAFSRLCAEEIENQDALVALYTALAKQRRSTVAAIRANISEKGRVLEGGSDRDPSHADPAHRGDEQELLFALQAEVALNNAFLQQIRERSAAQMQRLAEYSEKMHVMAGLFELDGLDRVGDALEETCVLIDAGQNHKRGR</sequence>
<evidence type="ECO:0000313" key="2">
    <source>
        <dbReference type="Proteomes" id="UP000268321"/>
    </source>
</evidence>
<evidence type="ECO:0000313" key="1">
    <source>
        <dbReference type="EMBL" id="RKP28855.1"/>
    </source>
</evidence>
<dbReference type="Proteomes" id="UP000268321">
    <property type="component" value="Unassembled WGS sequence"/>
</dbReference>